<sequence length="391" mass="42332">MNKIFEPLTLRGVTLRNRYVLSPMCQYTAKDGYANDYHAVHYGRFALGGFGLLMLEATAVAPEGRITHGDLGLWDDDHIPNLARIAAFARSYGATPGIQIAHAGPKASIQRAYEGNGPLDQADAARGELPWQVVSPSARPVAAGWLVPDALDAQGIAKVRADFLASARRALQAGFDVLELHYAHGFLLNAFLSPLTNDRTDEYGGSFENRIRLPLEIAVEVRALWPQDKPLFVRLSAVDGSSDGWTIADSVAFAKILKEVGVDVIDCSAGGFNVYDYPTGYSFQVPFAAQIRREAQIGTMAVGMIVDRRQAEAVIAGGEADLVALGHAALRDPHFPLHAQQQATQTAWHPQVGWWLQHRQAKLQQLGPWTPANAATPPAGTGSHRSDGSNQ</sequence>
<keyword evidence="4" id="KW-0521">NADP</keyword>
<name>A0A1E7WZH8_9BURK</name>
<evidence type="ECO:0000256" key="2">
    <source>
        <dbReference type="ARBA" id="ARBA00022630"/>
    </source>
</evidence>
<keyword evidence="2" id="KW-0285">Flavoprotein</keyword>
<dbReference type="SUPFAM" id="SSF51395">
    <property type="entry name" value="FMN-linked oxidoreductases"/>
    <property type="match status" value="1"/>
</dbReference>
<dbReference type="GO" id="GO:0003959">
    <property type="term" value="F:NADPH dehydrogenase activity"/>
    <property type="evidence" value="ECO:0007669"/>
    <property type="project" value="UniProtKB-EC"/>
</dbReference>
<organism evidence="8 9">
    <name type="scientific">Duganella phyllosphaerae</name>
    <dbReference type="NCBI Taxonomy" id="762836"/>
    <lineage>
        <taxon>Bacteria</taxon>
        <taxon>Pseudomonadati</taxon>
        <taxon>Pseudomonadota</taxon>
        <taxon>Betaproteobacteria</taxon>
        <taxon>Burkholderiales</taxon>
        <taxon>Oxalobacteraceae</taxon>
        <taxon>Telluria group</taxon>
        <taxon>Duganella</taxon>
    </lineage>
</organism>
<protein>
    <submittedName>
        <fullName evidence="8">NADPH dehydrogenase</fullName>
        <ecNumber evidence="8">1.6.99.1</ecNumber>
    </submittedName>
</protein>
<feature type="compositionally biased region" description="Low complexity" evidence="6">
    <location>
        <begin position="369"/>
        <end position="382"/>
    </location>
</feature>
<evidence type="ECO:0000313" key="8">
    <source>
        <dbReference type="EMBL" id="OFA05440.1"/>
    </source>
</evidence>
<reference evidence="9" key="1">
    <citation type="journal article" date="2016" name="Front. Microbiol.">
        <title>Molecular Keys to the Janthinobacterium and Duganella spp. Interaction with the Plant Pathogen Fusarium graminearum.</title>
        <authorList>
            <person name="Haack F.S."/>
            <person name="Poehlein A."/>
            <person name="Kroger C."/>
            <person name="Voigt C.A."/>
            <person name="Piepenbring M."/>
            <person name="Bode H.B."/>
            <person name="Daniel R."/>
            <person name="Schafer W."/>
            <person name="Streit W.R."/>
        </authorList>
    </citation>
    <scope>NUCLEOTIDE SEQUENCE [LARGE SCALE GENOMIC DNA]</scope>
    <source>
        <strain evidence="9">T54</strain>
    </source>
</reference>
<dbReference type="OrthoDB" id="8521686at2"/>
<evidence type="ECO:0000313" key="9">
    <source>
        <dbReference type="Proteomes" id="UP000175989"/>
    </source>
</evidence>
<evidence type="ECO:0000256" key="3">
    <source>
        <dbReference type="ARBA" id="ARBA00022643"/>
    </source>
</evidence>
<dbReference type="Pfam" id="PF00724">
    <property type="entry name" value="Oxidored_FMN"/>
    <property type="match status" value="1"/>
</dbReference>
<dbReference type="InterPro" id="IPR044152">
    <property type="entry name" value="YqjM-like"/>
</dbReference>
<dbReference type="Gene3D" id="3.20.20.70">
    <property type="entry name" value="Aldolase class I"/>
    <property type="match status" value="1"/>
</dbReference>
<dbReference type="GO" id="GO:0050661">
    <property type="term" value="F:NADP binding"/>
    <property type="evidence" value="ECO:0007669"/>
    <property type="project" value="InterPro"/>
</dbReference>
<feature type="domain" description="NADH:flavin oxidoreductase/NADH oxidase N-terminal" evidence="7">
    <location>
        <begin position="3"/>
        <end position="343"/>
    </location>
</feature>
<comment type="caution">
    <text evidence="8">The sequence shown here is derived from an EMBL/GenBank/DDBJ whole genome shotgun (WGS) entry which is preliminary data.</text>
</comment>
<keyword evidence="5 8" id="KW-0560">Oxidoreductase</keyword>
<dbReference type="GO" id="GO:0010181">
    <property type="term" value="F:FMN binding"/>
    <property type="evidence" value="ECO:0007669"/>
    <property type="project" value="InterPro"/>
</dbReference>
<comment type="cofactor">
    <cofactor evidence="1">
        <name>FMN</name>
        <dbReference type="ChEBI" id="CHEBI:58210"/>
    </cofactor>
</comment>
<dbReference type="InterPro" id="IPR013785">
    <property type="entry name" value="Aldolase_TIM"/>
</dbReference>
<dbReference type="RefSeq" id="WP_084640600.1">
    <property type="nucleotide sequence ID" value="NZ_LROM01000066.1"/>
</dbReference>
<dbReference type="CDD" id="cd02932">
    <property type="entry name" value="OYE_YqiM_FMN"/>
    <property type="match status" value="1"/>
</dbReference>
<gene>
    <name evidence="8" type="primary">namA_1</name>
    <name evidence="8" type="ORF">DUPY_15540</name>
</gene>
<dbReference type="EC" id="1.6.99.1" evidence="8"/>
<accession>A0A1E7WZH8</accession>
<keyword evidence="3" id="KW-0288">FMN</keyword>
<dbReference type="PANTHER" id="PTHR43303:SF4">
    <property type="entry name" value="NADPH DEHYDROGENASE C23G7.10C-RELATED"/>
    <property type="match status" value="1"/>
</dbReference>
<evidence type="ECO:0000256" key="5">
    <source>
        <dbReference type="ARBA" id="ARBA00023002"/>
    </source>
</evidence>
<feature type="region of interest" description="Disordered" evidence="6">
    <location>
        <begin position="369"/>
        <end position="391"/>
    </location>
</feature>
<dbReference type="EMBL" id="LROM01000066">
    <property type="protein sequence ID" value="OFA05440.1"/>
    <property type="molecule type" value="Genomic_DNA"/>
</dbReference>
<evidence type="ECO:0000259" key="7">
    <source>
        <dbReference type="Pfam" id="PF00724"/>
    </source>
</evidence>
<proteinExistence type="predicted"/>
<dbReference type="PANTHER" id="PTHR43303">
    <property type="entry name" value="NADPH DEHYDROGENASE C23G7.10C-RELATED"/>
    <property type="match status" value="1"/>
</dbReference>
<keyword evidence="9" id="KW-1185">Reference proteome</keyword>
<evidence type="ECO:0000256" key="6">
    <source>
        <dbReference type="SAM" id="MobiDB-lite"/>
    </source>
</evidence>
<evidence type="ECO:0000256" key="1">
    <source>
        <dbReference type="ARBA" id="ARBA00001917"/>
    </source>
</evidence>
<dbReference type="PATRIC" id="fig|762836.4.peg.1623"/>
<dbReference type="InterPro" id="IPR001155">
    <property type="entry name" value="OxRdtase_FMN_N"/>
</dbReference>
<dbReference type="Proteomes" id="UP000175989">
    <property type="component" value="Unassembled WGS sequence"/>
</dbReference>
<dbReference type="AlphaFoldDB" id="A0A1E7WZH8"/>
<evidence type="ECO:0000256" key="4">
    <source>
        <dbReference type="ARBA" id="ARBA00022857"/>
    </source>
</evidence>